<proteinExistence type="predicted"/>
<dbReference type="Proteomes" id="UP000196778">
    <property type="component" value="Unassembled WGS sequence"/>
</dbReference>
<reference evidence="2" key="1">
    <citation type="submission" date="2017-02" db="EMBL/GenBank/DDBJ databases">
        <authorList>
            <person name="Dridi B."/>
        </authorList>
    </citation>
    <scope>NUCLEOTIDE SEQUENCE [LARGE SCALE GENOMIC DNA]</scope>
    <source>
        <strain evidence="2">EB411</strain>
    </source>
</reference>
<gene>
    <name evidence="1" type="ORF">FM119_08635</name>
</gene>
<evidence type="ECO:0000313" key="2">
    <source>
        <dbReference type="Proteomes" id="UP000196778"/>
    </source>
</evidence>
<organism evidence="1 2">
    <name type="scientific">Mycetocola reblochoni REB411</name>
    <dbReference type="NCBI Taxonomy" id="1255698"/>
    <lineage>
        <taxon>Bacteria</taxon>
        <taxon>Bacillati</taxon>
        <taxon>Actinomycetota</taxon>
        <taxon>Actinomycetes</taxon>
        <taxon>Micrococcales</taxon>
        <taxon>Microbacteriaceae</taxon>
        <taxon>Mycetocola</taxon>
    </lineage>
</organism>
<dbReference type="EMBL" id="FUKR01000050">
    <property type="protein sequence ID" value="SJN33896.1"/>
    <property type="molecule type" value="Genomic_DNA"/>
</dbReference>
<protein>
    <submittedName>
        <fullName evidence="1">Uncharacterized protein</fullName>
    </submittedName>
</protein>
<accession>A0A1R4JPG7</accession>
<evidence type="ECO:0000313" key="1">
    <source>
        <dbReference type="EMBL" id="SJN33896.1"/>
    </source>
</evidence>
<dbReference type="AlphaFoldDB" id="A0A1R4JPG7"/>
<sequence>MTTTHYPRAHTNDPQASHDAAAALDENAVSALKQAILTLLATPMTAHELTSAYDRAREGMGWPALADPHNIARRVSELHSAGRIVDTGVKGPGRYRPATVWAVAA</sequence>
<dbReference type="RefSeq" id="WP_087137267.1">
    <property type="nucleotide sequence ID" value="NZ_FUKR01000050.1"/>
</dbReference>
<keyword evidence="2" id="KW-1185">Reference proteome</keyword>
<name>A0A1R4JPG7_9MICO</name>